<gene>
    <name evidence="2" type="ORF">GGR39_001746</name>
</gene>
<evidence type="ECO:0000313" key="3">
    <source>
        <dbReference type="Proteomes" id="UP000561459"/>
    </source>
</evidence>
<keyword evidence="3" id="KW-1185">Reference proteome</keyword>
<evidence type="ECO:0000256" key="1">
    <source>
        <dbReference type="SAM" id="SignalP"/>
    </source>
</evidence>
<feature type="signal peptide" evidence="1">
    <location>
        <begin position="1"/>
        <end position="29"/>
    </location>
</feature>
<proteinExistence type="predicted"/>
<reference evidence="2 3" key="1">
    <citation type="submission" date="2020-08" db="EMBL/GenBank/DDBJ databases">
        <title>Genomic Encyclopedia of Type Strains, Phase IV (KMG-IV): sequencing the most valuable type-strain genomes for metagenomic binning, comparative biology and taxonomic classification.</title>
        <authorList>
            <person name="Goeker M."/>
        </authorList>
    </citation>
    <scope>NUCLEOTIDE SEQUENCE [LARGE SCALE GENOMIC DNA]</scope>
    <source>
        <strain evidence="2 3">DSM 27568</strain>
    </source>
</reference>
<keyword evidence="1" id="KW-0732">Signal</keyword>
<evidence type="ECO:0000313" key="2">
    <source>
        <dbReference type="EMBL" id="MBB3940096.1"/>
    </source>
</evidence>
<comment type="caution">
    <text evidence="2">The sequence shown here is derived from an EMBL/GenBank/DDBJ whole genome shotgun (WGS) entry which is preliminary data.</text>
</comment>
<dbReference type="RefSeq" id="WP_183616747.1">
    <property type="nucleotide sequence ID" value="NZ_JACIDY010000003.1"/>
</dbReference>
<accession>A0A7W6FYC4</accession>
<organism evidence="2 3">
    <name type="scientific">Novosphingobium fluoreni</name>
    <dbReference type="NCBI Taxonomy" id="1391222"/>
    <lineage>
        <taxon>Bacteria</taxon>
        <taxon>Pseudomonadati</taxon>
        <taxon>Pseudomonadota</taxon>
        <taxon>Alphaproteobacteria</taxon>
        <taxon>Sphingomonadales</taxon>
        <taxon>Sphingomonadaceae</taxon>
        <taxon>Novosphingobium</taxon>
    </lineage>
</organism>
<protein>
    <recommendedName>
        <fullName evidence="4">Lipoprotein</fullName>
    </recommendedName>
</protein>
<name>A0A7W6FYC4_9SPHN</name>
<feature type="chain" id="PRO_5031368033" description="Lipoprotein" evidence="1">
    <location>
        <begin position="30"/>
        <end position="240"/>
    </location>
</feature>
<dbReference type="EMBL" id="JACIDY010000003">
    <property type="protein sequence ID" value="MBB3940096.1"/>
    <property type="molecule type" value="Genomic_DNA"/>
</dbReference>
<dbReference type="PROSITE" id="PS51257">
    <property type="entry name" value="PROKAR_LIPOPROTEIN"/>
    <property type="match status" value="1"/>
</dbReference>
<dbReference type="Proteomes" id="UP000561459">
    <property type="component" value="Unassembled WGS sequence"/>
</dbReference>
<evidence type="ECO:0008006" key="4">
    <source>
        <dbReference type="Google" id="ProtNLM"/>
    </source>
</evidence>
<dbReference type="AlphaFoldDB" id="A0A7W6FYC4"/>
<sequence length="240" mass="24925">MIARRLSPSIRGSVPVLCAASVLALSAGALGGCAKKGDIVVDEGVGITAIRSRCPSVGIPDYTGDVTLFRNPGDKTAGNVDVVATMTNVRTQCAEDGAQQPGAPAGSADKVYATVTFDVQARRSDTAGARQVTIPYFVSVLQGTSTVASKRVGSITVNFAPGQERAQAQGTGAAYIDRAAATLPEDVRERITRKRKAGDTDAAVDPLSDPKVRAAVDRASFELLVGFQLNADQVAYNATR</sequence>